<keyword evidence="1" id="KW-0472">Membrane</keyword>
<protein>
    <submittedName>
        <fullName evidence="3">BatA domain-containing protein</fullName>
    </submittedName>
</protein>
<dbReference type="PANTHER" id="PTHR37464">
    <property type="entry name" value="BLL2463 PROTEIN"/>
    <property type="match status" value="1"/>
</dbReference>
<feature type="transmembrane region" description="Helical" evidence="1">
    <location>
        <begin position="6"/>
        <end position="24"/>
    </location>
</feature>
<dbReference type="PANTHER" id="PTHR37464:SF1">
    <property type="entry name" value="BLL2463 PROTEIN"/>
    <property type="match status" value="1"/>
</dbReference>
<feature type="domain" description="Aerotolerance regulator N-terminal" evidence="2">
    <location>
        <begin position="1"/>
        <end position="76"/>
    </location>
</feature>
<name>A0ABW2Z944_9FLAO</name>
<reference evidence="4" key="1">
    <citation type="journal article" date="2019" name="Int. J. Syst. Evol. Microbiol.">
        <title>The Global Catalogue of Microorganisms (GCM) 10K type strain sequencing project: providing services to taxonomists for standard genome sequencing and annotation.</title>
        <authorList>
            <consortium name="The Broad Institute Genomics Platform"/>
            <consortium name="The Broad Institute Genome Sequencing Center for Infectious Disease"/>
            <person name="Wu L."/>
            <person name="Ma J."/>
        </authorList>
    </citation>
    <scope>NUCLEOTIDE SEQUENCE [LARGE SCALE GENOMIC DNA]</scope>
    <source>
        <strain evidence="4">CCUG 60022</strain>
    </source>
</reference>
<comment type="caution">
    <text evidence="3">The sequence shown here is derived from an EMBL/GenBank/DDBJ whole genome shotgun (WGS) entry which is preliminary data.</text>
</comment>
<evidence type="ECO:0000256" key="1">
    <source>
        <dbReference type="SAM" id="Phobius"/>
    </source>
</evidence>
<gene>
    <name evidence="3" type="ORF">ACFQZW_10290</name>
</gene>
<dbReference type="InterPro" id="IPR011933">
    <property type="entry name" value="Double_TM_dom"/>
</dbReference>
<accession>A0ABW2Z944</accession>
<proteinExistence type="predicted"/>
<dbReference type="InterPro" id="IPR024163">
    <property type="entry name" value="Aerotolerance_reg_N"/>
</dbReference>
<evidence type="ECO:0000313" key="4">
    <source>
        <dbReference type="Proteomes" id="UP001597032"/>
    </source>
</evidence>
<dbReference type="EMBL" id="JBHTIC010000008">
    <property type="protein sequence ID" value="MFD0762471.1"/>
    <property type="molecule type" value="Genomic_DNA"/>
</dbReference>
<dbReference type="Pfam" id="PF07584">
    <property type="entry name" value="BatA"/>
    <property type="match status" value="1"/>
</dbReference>
<feature type="transmembrane region" description="Helical" evidence="1">
    <location>
        <begin position="56"/>
        <end position="78"/>
    </location>
</feature>
<evidence type="ECO:0000313" key="3">
    <source>
        <dbReference type="EMBL" id="MFD0762471.1"/>
    </source>
</evidence>
<dbReference type="NCBIfam" id="TIGR02226">
    <property type="entry name" value="two_anch"/>
    <property type="match status" value="1"/>
</dbReference>
<keyword evidence="4" id="KW-1185">Reference proteome</keyword>
<keyword evidence="1" id="KW-1133">Transmembrane helix</keyword>
<dbReference type="Proteomes" id="UP001597032">
    <property type="component" value="Unassembled WGS sequence"/>
</dbReference>
<dbReference type="RefSeq" id="WP_386782818.1">
    <property type="nucleotide sequence ID" value="NZ_JBHTIC010000008.1"/>
</dbReference>
<sequence length="652" mass="75162">MQFKHPEILYALFLVIIPIIVHLFQLQKFAKVPFTNVKFLKKIEQQTRKSARLKKWLTLITRILAFSCIIIAFSQPYFSKYTTQQNFETSIYLDNSYSMQAKGESGELLKSIAQEIIENTHQKNNRISILTNDNYFKGLDETRLKNTLISIKYSPYKIDLNTVLLKLNQVNSNQPNTIHKSILISDFQKFNLNNKLNFTSNNTSTNLLKVTPKNNINFFIDSVYVEDNLLTDLTINAIIKCTKNTSEKITVSLFNNSTLIGKTTAVFSNSNKSTIEFSVKKEQNFNGKLTLQDSSLEFDNDFFFTITNPEKINVLTIGENSSFLKKIYTLDEFNYKHQTIQQINYNIFNHQHLIILNELVSIPTQLISSLQQYFNTGGNIVVIPSKDSEIATYNNLLNKLALGSIGSKIENEHFVTTINYEHPIVKNVFEKRISNFKYPKTSLQYSTNLLNSTAIVNLDSNKPFVSSSTTNNSSFYLFNSPLNINISNFIQSPLVVPIFYNFAKHSLQPTNLYYYITSENEIPIYSTIGKDQILKMSNGDTEFIPLQNAFQNKVILNLQNQILKSGFYSVSYNNSKIKTLAFNYPKQESELEYLDLQKLSNNNPNVEVTTSTEQVFDEISNQGKINWLFKWFLAFSILFLFLEMLILKYFNI</sequence>
<feature type="transmembrane region" description="Helical" evidence="1">
    <location>
        <begin position="627"/>
        <end position="647"/>
    </location>
</feature>
<keyword evidence="1" id="KW-0812">Transmembrane</keyword>
<evidence type="ECO:0000259" key="2">
    <source>
        <dbReference type="Pfam" id="PF07584"/>
    </source>
</evidence>
<organism evidence="3 4">
    <name type="scientific">Lutibacter aestuarii</name>
    <dbReference type="NCBI Taxonomy" id="861111"/>
    <lineage>
        <taxon>Bacteria</taxon>
        <taxon>Pseudomonadati</taxon>
        <taxon>Bacteroidota</taxon>
        <taxon>Flavobacteriia</taxon>
        <taxon>Flavobacteriales</taxon>
        <taxon>Flavobacteriaceae</taxon>
        <taxon>Lutibacter</taxon>
    </lineage>
</organism>